<protein>
    <recommendedName>
        <fullName evidence="1">Reverse transcriptase domain-containing protein</fullName>
    </recommendedName>
</protein>
<evidence type="ECO:0000259" key="1">
    <source>
        <dbReference type="PROSITE" id="PS50878"/>
    </source>
</evidence>
<dbReference type="RefSeq" id="XP_016493080.1">
    <property type="nucleotide sequence ID" value="XM_016637594.1"/>
</dbReference>
<dbReference type="STRING" id="4097.A0A1S4BW29"/>
<dbReference type="SUPFAM" id="SSF56672">
    <property type="entry name" value="DNA/RNA polymerases"/>
    <property type="match status" value="1"/>
</dbReference>
<feature type="domain" description="Reverse transcriptase" evidence="1">
    <location>
        <begin position="1"/>
        <end position="175"/>
    </location>
</feature>
<dbReference type="PROSITE" id="PS50878">
    <property type="entry name" value="RT_POL"/>
    <property type="match status" value="1"/>
</dbReference>
<dbReference type="Gene3D" id="3.30.70.270">
    <property type="match status" value="1"/>
</dbReference>
<dbReference type="PANTHER" id="PTHR46238:SF8">
    <property type="entry name" value="ENDONUCLEASE_EXONUCLEASE_PHOSPHATASE DOMAIN-CONTAINING PROTEIN"/>
    <property type="match status" value="1"/>
</dbReference>
<dbReference type="InterPro" id="IPR043128">
    <property type="entry name" value="Rev_trsase/Diguanyl_cyclase"/>
</dbReference>
<dbReference type="AlphaFoldDB" id="A0A1S4BW29"/>
<proteinExistence type="predicted"/>
<dbReference type="Pfam" id="PF00078">
    <property type="entry name" value="RVT_1"/>
    <property type="match status" value="1"/>
</dbReference>
<dbReference type="InterPro" id="IPR000477">
    <property type="entry name" value="RT_dom"/>
</dbReference>
<dbReference type="PaxDb" id="4097-A0A1S4BW29"/>
<dbReference type="OrthoDB" id="1706699at2759"/>
<sequence length="231" mass="26842">MKKDLHMVFIDIKKAYDKVTREVLWRCLEAKGVHVMYIRVIHDMYDGAKTRVRTTGGDSEYFPVTMGLHQGSTLSPLLFSLAMDALTRHIQGEGPWCLLFADDIVLIDERQGSVNERREVWRHTLESKDFKLSRTKTKYLEYKFSGVTEEADGDLRLDTQVIPRRESFKYLRSIIHKDGKIDEDVIHCIGAGWMKWRLASGVLCYKNVALRLEGKYYKVVVRLTMLYVAEC</sequence>
<gene>
    <name evidence="2" type="primary">LOC107812467</name>
</gene>
<dbReference type="InterPro" id="IPR043502">
    <property type="entry name" value="DNA/RNA_pol_sf"/>
</dbReference>
<organism evidence="2">
    <name type="scientific">Nicotiana tabacum</name>
    <name type="common">Common tobacco</name>
    <dbReference type="NCBI Taxonomy" id="4097"/>
    <lineage>
        <taxon>Eukaryota</taxon>
        <taxon>Viridiplantae</taxon>
        <taxon>Streptophyta</taxon>
        <taxon>Embryophyta</taxon>
        <taxon>Tracheophyta</taxon>
        <taxon>Spermatophyta</taxon>
        <taxon>Magnoliopsida</taxon>
        <taxon>eudicotyledons</taxon>
        <taxon>Gunneridae</taxon>
        <taxon>Pentapetalae</taxon>
        <taxon>asterids</taxon>
        <taxon>lamiids</taxon>
        <taxon>Solanales</taxon>
        <taxon>Solanaceae</taxon>
        <taxon>Nicotianoideae</taxon>
        <taxon>Nicotianeae</taxon>
        <taxon>Nicotiana</taxon>
    </lineage>
</organism>
<name>A0A1S4BW29_TOBAC</name>
<dbReference type="PANTHER" id="PTHR46238">
    <property type="entry name" value="REVERSE TRANSCRIPTASE DOMAIN-CONTAINING PROTEIN"/>
    <property type="match status" value="1"/>
</dbReference>
<accession>A0A1S4BW29</accession>
<dbReference type="KEGG" id="nta:107812467"/>
<evidence type="ECO:0000313" key="2">
    <source>
        <dbReference type="RefSeq" id="XP_016493080.1"/>
    </source>
</evidence>
<reference evidence="2" key="1">
    <citation type="submission" date="2025-08" db="UniProtKB">
        <authorList>
            <consortium name="RefSeq"/>
        </authorList>
    </citation>
    <scope>IDENTIFICATION</scope>
</reference>